<evidence type="ECO:0000256" key="1">
    <source>
        <dbReference type="SAM" id="MobiDB-lite"/>
    </source>
</evidence>
<comment type="caution">
    <text evidence="2">The sequence shown here is derived from an EMBL/GenBank/DDBJ whole genome shotgun (WGS) entry which is preliminary data.</text>
</comment>
<reference evidence="2" key="1">
    <citation type="journal article" date="2021" name="Front. Plant Sci.">
        <title>Chromosome-Scale Genome Assembly for Chinese Sour Jujube and Insights Into Its Genome Evolution and Domestication Signature.</title>
        <authorList>
            <person name="Shen L.-Y."/>
            <person name="Luo H."/>
            <person name="Wang X.-L."/>
            <person name="Wang X.-M."/>
            <person name="Qiu X.-J."/>
            <person name="Liu H."/>
            <person name="Zhou S.-S."/>
            <person name="Jia K.-H."/>
            <person name="Nie S."/>
            <person name="Bao Y.-T."/>
            <person name="Zhang R.-G."/>
            <person name="Yun Q.-Z."/>
            <person name="Chai Y.-H."/>
            <person name="Lu J.-Y."/>
            <person name="Li Y."/>
            <person name="Zhao S.-W."/>
            <person name="Mao J.-F."/>
            <person name="Jia S.-G."/>
            <person name="Mao Y.-M."/>
        </authorList>
    </citation>
    <scope>NUCLEOTIDE SEQUENCE</scope>
    <source>
        <strain evidence="2">AT0</strain>
        <tissue evidence="2">Leaf</tissue>
    </source>
</reference>
<name>A0A978VT60_ZIZJJ</name>
<organism evidence="2 3">
    <name type="scientific">Ziziphus jujuba var. spinosa</name>
    <dbReference type="NCBI Taxonomy" id="714518"/>
    <lineage>
        <taxon>Eukaryota</taxon>
        <taxon>Viridiplantae</taxon>
        <taxon>Streptophyta</taxon>
        <taxon>Embryophyta</taxon>
        <taxon>Tracheophyta</taxon>
        <taxon>Spermatophyta</taxon>
        <taxon>Magnoliopsida</taxon>
        <taxon>eudicotyledons</taxon>
        <taxon>Gunneridae</taxon>
        <taxon>Pentapetalae</taxon>
        <taxon>rosids</taxon>
        <taxon>fabids</taxon>
        <taxon>Rosales</taxon>
        <taxon>Rhamnaceae</taxon>
        <taxon>Paliureae</taxon>
        <taxon>Ziziphus</taxon>
    </lineage>
</organism>
<dbReference type="Proteomes" id="UP000813462">
    <property type="component" value="Unassembled WGS sequence"/>
</dbReference>
<protein>
    <submittedName>
        <fullName evidence="2">Uncharacterized protein</fullName>
    </submittedName>
</protein>
<dbReference type="SUPFAM" id="SSF52058">
    <property type="entry name" value="L domain-like"/>
    <property type="match status" value="1"/>
</dbReference>
<dbReference type="EMBL" id="JAEACU010000002">
    <property type="protein sequence ID" value="KAH7542005.1"/>
    <property type="molecule type" value="Genomic_DNA"/>
</dbReference>
<dbReference type="Gene3D" id="3.80.10.10">
    <property type="entry name" value="Ribonuclease Inhibitor"/>
    <property type="match status" value="1"/>
</dbReference>
<sequence length="212" mass="22816">MNGVFLQFTQLQKLNSSEKASQHYNSSHLDNHVKACSEFSHMSTGYSTIPSIVSPTDLALFLRPEVHSPTPTAVCLNASLRATPTASAHVDPENYNHSQSTVATTTSSSSQFPDPYDSPSPSSSVDATPVSIHTAPVTIHVSPAPENDISNHLSVPIPGSIFKLEDMTTLVLSSNNLSEVVEMDTPSKLKNLIMLDLRGNLLEGKLPILPKI</sequence>
<evidence type="ECO:0000313" key="2">
    <source>
        <dbReference type="EMBL" id="KAH7542005.1"/>
    </source>
</evidence>
<feature type="compositionally biased region" description="Low complexity" evidence="1">
    <location>
        <begin position="98"/>
        <end position="128"/>
    </location>
</feature>
<dbReference type="AlphaFoldDB" id="A0A978VT60"/>
<gene>
    <name evidence="2" type="ORF">FEM48_Zijuj02G0027700</name>
</gene>
<evidence type="ECO:0000313" key="3">
    <source>
        <dbReference type="Proteomes" id="UP000813462"/>
    </source>
</evidence>
<accession>A0A978VT60</accession>
<feature type="region of interest" description="Disordered" evidence="1">
    <location>
        <begin position="88"/>
        <end position="128"/>
    </location>
</feature>
<dbReference type="InterPro" id="IPR032675">
    <property type="entry name" value="LRR_dom_sf"/>
</dbReference>
<proteinExistence type="predicted"/>